<comment type="caution">
    <text evidence="2">The sequence shown here is derived from an EMBL/GenBank/DDBJ whole genome shotgun (WGS) entry which is preliminary data.</text>
</comment>
<dbReference type="OrthoDB" id="10529411at2759"/>
<proteinExistence type="predicted"/>
<dbReference type="AlphaFoldDB" id="A0A834IQY4"/>
<feature type="compositionally biased region" description="Low complexity" evidence="1">
    <location>
        <begin position="86"/>
        <end position="105"/>
    </location>
</feature>
<protein>
    <submittedName>
        <fullName evidence="2">Uncharacterized protein</fullName>
    </submittedName>
</protein>
<organism evidence="2 3">
    <name type="scientific">Rhynchophorus ferrugineus</name>
    <name type="common">Red palm weevil</name>
    <name type="synonym">Curculio ferrugineus</name>
    <dbReference type="NCBI Taxonomy" id="354439"/>
    <lineage>
        <taxon>Eukaryota</taxon>
        <taxon>Metazoa</taxon>
        <taxon>Ecdysozoa</taxon>
        <taxon>Arthropoda</taxon>
        <taxon>Hexapoda</taxon>
        <taxon>Insecta</taxon>
        <taxon>Pterygota</taxon>
        <taxon>Neoptera</taxon>
        <taxon>Endopterygota</taxon>
        <taxon>Coleoptera</taxon>
        <taxon>Polyphaga</taxon>
        <taxon>Cucujiformia</taxon>
        <taxon>Curculionidae</taxon>
        <taxon>Dryophthorinae</taxon>
        <taxon>Rhynchophorus</taxon>
    </lineage>
</organism>
<sequence>MRASLNVIPRAEEPEEENDIRARTKPPQARHQSRATPPTDMPAHQPREHKPISSNIAKPPATTAVPADSDSCARFVTHPEERRRPPCSSSSSSSSSLPSPSPQCSDPHYFRTVFSLSARPESAYSSSSCSNRSPAGYVRQFVEDGYQPEIGILARGLGPASKGRLNAVDTTIAGLAEPHQRDGAPRGQALDAQGWPRAMARLQPDTTDCDNDGTVFSANSSCWSNATRWQLPGRCQRFRHIGLLQRQLRQTRKTQLWR</sequence>
<evidence type="ECO:0000313" key="2">
    <source>
        <dbReference type="EMBL" id="KAF7283428.1"/>
    </source>
</evidence>
<evidence type="ECO:0000313" key="3">
    <source>
        <dbReference type="Proteomes" id="UP000625711"/>
    </source>
</evidence>
<dbReference type="EMBL" id="JAACXV010000109">
    <property type="protein sequence ID" value="KAF7283428.1"/>
    <property type="molecule type" value="Genomic_DNA"/>
</dbReference>
<reference evidence="2" key="1">
    <citation type="submission" date="2020-08" db="EMBL/GenBank/DDBJ databases">
        <title>Genome sequencing and assembly of the red palm weevil Rhynchophorus ferrugineus.</title>
        <authorList>
            <person name="Dias G.B."/>
            <person name="Bergman C.M."/>
            <person name="Manee M."/>
        </authorList>
    </citation>
    <scope>NUCLEOTIDE SEQUENCE</scope>
    <source>
        <strain evidence="2">AA-2017</strain>
        <tissue evidence="2">Whole larva</tissue>
    </source>
</reference>
<dbReference type="Proteomes" id="UP000625711">
    <property type="component" value="Unassembled WGS sequence"/>
</dbReference>
<accession>A0A834IQY4</accession>
<name>A0A834IQY4_RHYFE</name>
<feature type="region of interest" description="Disordered" evidence="1">
    <location>
        <begin position="1"/>
        <end position="105"/>
    </location>
</feature>
<keyword evidence="3" id="KW-1185">Reference proteome</keyword>
<gene>
    <name evidence="2" type="ORF">GWI33_000631</name>
</gene>
<evidence type="ECO:0000256" key="1">
    <source>
        <dbReference type="SAM" id="MobiDB-lite"/>
    </source>
</evidence>